<name>A0AAV7M0B8_PLEWA</name>
<accession>A0AAV7M0B8</accession>
<evidence type="ECO:0000313" key="2">
    <source>
        <dbReference type="Proteomes" id="UP001066276"/>
    </source>
</evidence>
<reference evidence="1" key="1">
    <citation type="journal article" date="2022" name="bioRxiv">
        <title>Sequencing and chromosome-scale assembly of the giantPleurodeles waltlgenome.</title>
        <authorList>
            <person name="Brown T."/>
            <person name="Elewa A."/>
            <person name="Iarovenko S."/>
            <person name="Subramanian E."/>
            <person name="Araus A.J."/>
            <person name="Petzold A."/>
            <person name="Susuki M."/>
            <person name="Suzuki K.-i.T."/>
            <person name="Hayashi T."/>
            <person name="Toyoda A."/>
            <person name="Oliveira C."/>
            <person name="Osipova E."/>
            <person name="Leigh N.D."/>
            <person name="Simon A."/>
            <person name="Yun M.H."/>
        </authorList>
    </citation>
    <scope>NUCLEOTIDE SEQUENCE</scope>
    <source>
        <strain evidence="1">20211129_DDA</strain>
        <tissue evidence="1">Liver</tissue>
    </source>
</reference>
<dbReference type="AlphaFoldDB" id="A0AAV7M0B8"/>
<protein>
    <submittedName>
        <fullName evidence="1">Uncharacterized protein</fullName>
    </submittedName>
</protein>
<comment type="caution">
    <text evidence="1">The sequence shown here is derived from an EMBL/GenBank/DDBJ whole genome shotgun (WGS) entry which is preliminary data.</text>
</comment>
<sequence length="167" mass="17561">MAAVDKAPVLQTPMRRLFHAKNLPGDALGCVKIRGLAVAYERLWGAEAQMRPYVCSRCFATVSPTLALVSLLPCSGRRCAALRRSRGPGGGHGGSYWESCAGVWCPGGTAPPLPRGLLRALLLGGGWVSWSGSPSAFGPRRRSPLPRAAVRCGLVLLSAAGQLRVSV</sequence>
<proteinExistence type="predicted"/>
<gene>
    <name evidence="1" type="ORF">NDU88_002355</name>
</gene>
<organism evidence="1 2">
    <name type="scientific">Pleurodeles waltl</name>
    <name type="common">Iberian ribbed newt</name>
    <dbReference type="NCBI Taxonomy" id="8319"/>
    <lineage>
        <taxon>Eukaryota</taxon>
        <taxon>Metazoa</taxon>
        <taxon>Chordata</taxon>
        <taxon>Craniata</taxon>
        <taxon>Vertebrata</taxon>
        <taxon>Euteleostomi</taxon>
        <taxon>Amphibia</taxon>
        <taxon>Batrachia</taxon>
        <taxon>Caudata</taxon>
        <taxon>Salamandroidea</taxon>
        <taxon>Salamandridae</taxon>
        <taxon>Pleurodelinae</taxon>
        <taxon>Pleurodeles</taxon>
    </lineage>
</organism>
<dbReference type="EMBL" id="JANPWB010000014">
    <property type="protein sequence ID" value="KAJ1097230.1"/>
    <property type="molecule type" value="Genomic_DNA"/>
</dbReference>
<keyword evidence="2" id="KW-1185">Reference proteome</keyword>
<dbReference type="Proteomes" id="UP001066276">
    <property type="component" value="Chromosome 10"/>
</dbReference>
<evidence type="ECO:0000313" key="1">
    <source>
        <dbReference type="EMBL" id="KAJ1097230.1"/>
    </source>
</evidence>